<dbReference type="PANTHER" id="PTHR23255:SF72">
    <property type="entry name" value="RECEPTOR PROTEIN SERINE_THREONINE KINASE"/>
    <property type="match status" value="1"/>
</dbReference>
<accession>A0AA35RTJ7</accession>
<dbReference type="GO" id="GO:0005524">
    <property type="term" value="F:ATP binding"/>
    <property type="evidence" value="ECO:0007669"/>
    <property type="project" value="UniProtKB-KW"/>
</dbReference>
<keyword evidence="7 15" id="KW-0732">Signal</keyword>
<dbReference type="AlphaFoldDB" id="A0AA35RTJ7"/>
<keyword evidence="4" id="KW-0723">Serine/threonine-protein kinase</keyword>
<evidence type="ECO:0000313" key="18">
    <source>
        <dbReference type="Proteomes" id="UP001174909"/>
    </source>
</evidence>
<name>A0AA35RTJ7_GEOBA</name>
<sequence>MMSGWSCYFVSCCALLYLLIQPQSTGALECLCNDCKTGVCHTEAGGACFVQILEAERVKISGCTSESFVPDYCGTDQSDDSKACCFSNYCNHWSTTSSREARISDKNKTGMETDESTGSSGGDTLETIAIVSGVIASFFIIIAASVSLSFFYCYCCHRRSDRERTEDMGECGDSSPSPVASIGPVAFQPQGISLGKLSTHPFPSLQQRHIVQHTSLQKNLEKGRFCDTYIGVWRRDQVLVKVFSEKAERIWFNESRIHQLQHMRHENVHCFYATDNPDSSSHHFIVLEYHRHGSLYEYLQKTTLHSYNVVTFAMAIADGLAFLHSDLSDELGRKPSIAHRNISSESIYVTANGSCCISDFSLAVTSADNPADLSSTTTPNPDYRYLAPEFLASPPATPTLETLKKGDIYSYGLVLWEIARRCSVLGMVESVCLPYSTVLQQTPVQRDEMRDIVITRDLRPPVPDQWNRDETMRIILRTITECWHGNSTVRLTPQRVKKTLWKLSQHIQPKMYDKNGKLLTIERNRPLSESPVQMV</sequence>
<keyword evidence="5" id="KW-0808">Transferase</keyword>
<comment type="subcellular location">
    <subcellularLocation>
        <location evidence="1">Membrane</location>
        <topology evidence="1">Single-pass type I membrane protein</topology>
    </subcellularLocation>
</comment>
<keyword evidence="8" id="KW-0547">Nucleotide-binding</keyword>
<dbReference type="Gene3D" id="1.10.510.10">
    <property type="entry name" value="Transferase(Phosphotransferase) domain 1"/>
    <property type="match status" value="1"/>
</dbReference>
<feature type="chain" id="PRO_5041271772" description="receptor protein serine/threonine kinase" evidence="15">
    <location>
        <begin position="28"/>
        <end position="535"/>
    </location>
</feature>
<dbReference type="InterPro" id="IPR000333">
    <property type="entry name" value="TGFB_receptor"/>
</dbReference>
<keyword evidence="6 14" id="KW-0812">Transmembrane</keyword>
<organism evidence="17 18">
    <name type="scientific">Geodia barretti</name>
    <name type="common">Barrett's horny sponge</name>
    <dbReference type="NCBI Taxonomy" id="519541"/>
    <lineage>
        <taxon>Eukaryota</taxon>
        <taxon>Metazoa</taxon>
        <taxon>Porifera</taxon>
        <taxon>Demospongiae</taxon>
        <taxon>Heteroscleromorpha</taxon>
        <taxon>Tetractinellida</taxon>
        <taxon>Astrophorina</taxon>
        <taxon>Geodiidae</taxon>
        <taxon>Geodia</taxon>
    </lineage>
</organism>
<evidence type="ECO:0000256" key="8">
    <source>
        <dbReference type="ARBA" id="ARBA00022741"/>
    </source>
</evidence>
<keyword evidence="9" id="KW-0418">Kinase</keyword>
<dbReference type="Proteomes" id="UP001174909">
    <property type="component" value="Unassembled WGS sequence"/>
</dbReference>
<keyword evidence="18" id="KW-1185">Reference proteome</keyword>
<feature type="domain" description="Protein kinase" evidence="16">
    <location>
        <begin position="214"/>
        <end position="489"/>
    </location>
</feature>
<proteinExistence type="inferred from homology"/>
<comment type="caution">
    <text evidence="17">The sequence shown here is derived from an EMBL/GenBank/DDBJ whole genome shotgun (WGS) entry which is preliminary data.</text>
</comment>
<dbReference type="Pfam" id="PF07714">
    <property type="entry name" value="PK_Tyr_Ser-Thr"/>
    <property type="match status" value="1"/>
</dbReference>
<comment type="similarity">
    <text evidence="2">Belongs to the protein kinase superfamily. TKL Ser/Thr protein kinase family. TGFB receptor subfamily.</text>
</comment>
<dbReference type="Gene3D" id="3.30.200.20">
    <property type="entry name" value="Phosphorylase Kinase, domain 1"/>
    <property type="match status" value="1"/>
</dbReference>
<keyword evidence="10" id="KW-0067">ATP-binding</keyword>
<evidence type="ECO:0000256" key="5">
    <source>
        <dbReference type="ARBA" id="ARBA00022679"/>
    </source>
</evidence>
<dbReference type="GO" id="GO:0043235">
    <property type="term" value="C:receptor complex"/>
    <property type="evidence" value="ECO:0007669"/>
    <property type="project" value="TreeGrafter"/>
</dbReference>
<reference evidence="17" key="1">
    <citation type="submission" date="2023-03" db="EMBL/GenBank/DDBJ databases">
        <authorList>
            <person name="Steffen K."/>
            <person name="Cardenas P."/>
        </authorList>
    </citation>
    <scope>NUCLEOTIDE SEQUENCE</scope>
</reference>
<feature type="transmembrane region" description="Helical" evidence="14">
    <location>
        <begin position="128"/>
        <end position="154"/>
    </location>
</feature>
<keyword evidence="12 14" id="KW-0472">Membrane</keyword>
<evidence type="ECO:0000256" key="9">
    <source>
        <dbReference type="ARBA" id="ARBA00022777"/>
    </source>
</evidence>
<evidence type="ECO:0000256" key="13">
    <source>
        <dbReference type="ARBA" id="ARBA00023170"/>
    </source>
</evidence>
<dbReference type="InterPro" id="IPR011009">
    <property type="entry name" value="Kinase-like_dom_sf"/>
</dbReference>
<evidence type="ECO:0000256" key="11">
    <source>
        <dbReference type="ARBA" id="ARBA00022989"/>
    </source>
</evidence>
<dbReference type="GO" id="GO:0071363">
    <property type="term" value="P:cellular response to growth factor stimulus"/>
    <property type="evidence" value="ECO:0007669"/>
    <property type="project" value="TreeGrafter"/>
</dbReference>
<feature type="signal peptide" evidence="15">
    <location>
        <begin position="1"/>
        <end position="27"/>
    </location>
</feature>
<evidence type="ECO:0000259" key="16">
    <source>
        <dbReference type="PROSITE" id="PS50011"/>
    </source>
</evidence>
<evidence type="ECO:0000256" key="1">
    <source>
        <dbReference type="ARBA" id="ARBA00004479"/>
    </source>
</evidence>
<keyword evidence="11 14" id="KW-1133">Transmembrane helix</keyword>
<evidence type="ECO:0000256" key="6">
    <source>
        <dbReference type="ARBA" id="ARBA00022692"/>
    </source>
</evidence>
<dbReference type="EMBL" id="CASHTH010001517">
    <property type="protein sequence ID" value="CAI8016336.1"/>
    <property type="molecule type" value="Genomic_DNA"/>
</dbReference>
<dbReference type="InterPro" id="IPR000719">
    <property type="entry name" value="Prot_kinase_dom"/>
</dbReference>
<keyword evidence="13 17" id="KW-0675">Receptor</keyword>
<protein>
    <recommendedName>
        <fullName evidence="3">receptor protein serine/threonine kinase</fullName>
        <ecNumber evidence="3">2.7.11.30</ecNumber>
    </recommendedName>
</protein>
<evidence type="ECO:0000256" key="4">
    <source>
        <dbReference type="ARBA" id="ARBA00022527"/>
    </source>
</evidence>
<dbReference type="GO" id="GO:0004675">
    <property type="term" value="F:transmembrane receptor protein serine/threonine kinase activity"/>
    <property type="evidence" value="ECO:0007669"/>
    <property type="project" value="UniProtKB-EC"/>
</dbReference>
<dbReference type="PROSITE" id="PS50011">
    <property type="entry name" value="PROTEIN_KINASE_DOM"/>
    <property type="match status" value="1"/>
</dbReference>
<dbReference type="PANTHER" id="PTHR23255">
    <property type="entry name" value="TRANSFORMING GROWTH FACTOR-BETA RECEPTOR TYPE I AND II"/>
    <property type="match status" value="1"/>
</dbReference>
<evidence type="ECO:0000256" key="3">
    <source>
        <dbReference type="ARBA" id="ARBA00012401"/>
    </source>
</evidence>
<gene>
    <name evidence="17" type="ORF">GBAR_LOCUS10017</name>
</gene>
<evidence type="ECO:0000256" key="7">
    <source>
        <dbReference type="ARBA" id="ARBA00022729"/>
    </source>
</evidence>
<evidence type="ECO:0000256" key="14">
    <source>
        <dbReference type="SAM" id="Phobius"/>
    </source>
</evidence>
<dbReference type="GO" id="GO:0005886">
    <property type="term" value="C:plasma membrane"/>
    <property type="evidence" value="ECO:0007669"/>
    <property type="project" value="TreeGrafter"/>
</dbReference>
<evidence type="ECO:0000256" key="12">
    <source>
        <dbReference type="ARBA" id="ARBA00023136"/>
    </source>
</evidence>
<evidence type="ECO:0000313" key="17">
    <source>
        <dbReference type="EMBL" id="CAI8016336.1"/>
    </source>
</evidence>
<dbReference type="EC" id="2.7.11.30" evidence="3"/>
<dbReference type="InterPro" id="IPR001245">
    <property type="entry name" value="Ser-Thr/Tyr_kinase_cat_dom"/>
</dbReference>
<evidence type="ECO:0000256" key="15">
    <source>
        <dbReference type="SAM" id="SignalP"/>
    </source>
</evidence>
<evidence type="ECO:0000256" key="10">
    <source>
        <dbReference type="ARBA" id="ARBA00022840"/>
    </source>
</evidence>
<dbReference type="SUPFAM" id="SSF56112">
    <property type="entry name" value="Protein kinase-like (PK-like)"/>
    <property type="match status" value="1"/>
</dbReference>
<evidence type="ECO:0000256" key="2">
    <source>
        <dbReference type="ARBA" id="ARBA00009605"/>
    </source>
</evidence>